<feature type="domain" description="Vacuolar protein sorting-associated protein 13 VPS13 adaptor binding" evidence="5">
    <location>
        <begin position="2051"/>
        <end position="2152"/>
    </location>
</feature>
<dbReference type="Proteomes" id="UP000054928">
    <property type="component" value="Unassembled WGS sequence"/>
</dbReference>
<dbReference type="InterPro" id="IPR026847">
    <property type="entry name" value="VPS13"/>
</dbReference>
<evidence type="ECO:0000256" key="2">
    <source>
        <dbReference type="ARBA" id="ARBA00022448"/>
    </source>
</evidence>
<keyword evidence="3" id="KW-0445">Lipid transport</keyword>
<evidence type="ECO:0000259" key="4">
    <source>
        <dbReference type="Pfam" id="PF12624"/>
    </source>
</evidence>
<dbReference type="Pfam" id="PF12624">
    <property type="entry name" value="VPS13_N"/>
    <property type="match status" value="1"/>
</dbReference>
<keyword evidence="7" id="KW-1185">Reference proteome</keyword>
<sequence>MFEKVIESVLEEYVSEWVEGLESEKMKVALFAGKVEFRDLRMRGAALNKFQLPMKMKSGSVGRLSIKVPWKKLTSQAITIKIDDVLLVVEPTDPAEVKTQEDDDDSYALRTRWAKQQEVRMLELLETAKNDGNLLNASEYEGDPGLVDSDPTASWSYRKKILSTIIDNVSFELSNIHIRYEDSKHLASSIPLALGLMIDSILIMTTNANGQAAFVDRAQARTAFVHRRLDVVQASIYSDQLKGTEIKVDRCFTASGSNIVHPFSTHINLVRNHDERSASAIPVLRSSTEISAIRAYITPEQSTFLIDIANFVSAHEMYLKRIHFQRKRPSVSVRSSARLWWRYALRGVMELHKGKIPDKQTTRLKSSNSLPRTAKLVTCRCNWKLFATLWCARKTYIYLYKNMTRAAKKKKLDVESLMADRNRLNELEDRLEVSTIVFFRLCAKRELEIEGQGHESPRKLSQWKSKWSAGRTSSGNPSSGILIGRENLLDKMEIYLAVNARMHASFEARTSSFHCERSAEALNLALDLVVTSFEVVLVEKYENGDKIDTRDFLKFELTEFVMTILHRTNSSAVSSRITSVQILDFRRTYEPTSLEKKKPQALLSMIEKKSAKGQVVARRNPFFELNIEFSESKFQLECVFERFCYIHNLYATSKLRAYFIKKKCDAEEPASTNTESVSPPKLTRKAAGLPSDLLQSKSVGDMFEAHKTAKLSQSSSKARAIFAREVFFLVKLPEIDIIVHTADIAAEVEIRLLGTHLQNGAAHNTFELLIESAETNFLDPFSLSDDCKNDKSCFDEATNRKRSTMMKRSSLTFYGQKISEGYWIPKWEMKCTSPPVHLTMSDKQCQQLLLASKEWYGPASESRNAKVSKAAEFVAVDERLSIEISIPQILIDFNCDSSIHESLKLASIMSEELTGFQLIMQDINVAARFSSVAQAAAVEMNALSFVKSGRQKLEHGKADATNLNCACPDESEKSSHDIPEISATHTPASAYDPLTGCLVSKLVELNGKTSLEVSSFEPLVVGLNVEQVALYWDHDLLVAIASYHFANHNGENSNSTVFPSLVSVNTKAESASCFGCQVRVQRWFTYFMPKVCRHEHISFALCGTNLRGNISTVDTNYVHADLSSLGHIQLTSSRLNQCESTLSNEDEKSLSEIFAEEKHVLLHAHAPIRVMLESAGFGSLKHRGGAGSFYHIEVNEVRVIYMHLYWTHFLNHITKEIAGFLRWIDLLRMPAMVQSLNDRSKLELRISHLTFTLPTCEAADDHTSPSDNVEFNLHDISSVSRAYPEDTSQEQCGIQVRSVRVTAKMSESKRVHRATNEKEKIKRDVSVQTFILGNLHDVFIEHVAIPTDKISKFDACNKPEHSVLDFVTVLEHMEKVRSHTTVSLSSLINWSIDSNLARSIEANGSCDSSISETTTTLAFNPFQLELFSRIIDYNFVSLSNCTSCSLSNADELKINDMILNLGNLTLDILDPFDTSIGKPSENISSSGVKIARICLEGVQVAVDGFASLRSQVRAKISQGTLWKIDCSGDEISAEIANDINSEIHTLCGCIFLPPSDNIPRQGIDMTLDRCASSPEAINTPPEIRIHLDTCEFLPEIVEFGQRLRYIASIKSELSGKIEGEENPLNLSITTGIVYYLAAEYAPDVFDENENKAELSRQPYTDKNTLKLIVSGCIVIRYHSNDSESSQTQIYGRNMSVKVRSGWPPLSSVSSFLTPHRSSPVKTEGKISPQSRYERTICDDFTIDVELITAEDAEATMAITLTHLHVVICTIDLLLFNQAKLVLGTLDDVTESVEDKKDVHEDSDEKVVDLKHTERSLVPPEIEFREDSISMVQLLLEDTSVTLLQQSGLHLSPVARVYNFRAMCKVTYEVGERVNGVVPTLTELAVEFPDESYSEPNVDDGISVWGFNAALGSWEPIVEPWLFDLKGSLVRDETGEVTANVDFMGKEGHSLKINISPAIINSVCQSVKAYEGILRRSHPSCITSSNVISSDCYLVNDTGAPIIYWVTHDIGNASRGFTYAAQQQPKREILLSRAKVPLELVTSISPSLRAEQTVSFCWDDNSWYPLTDIPIRNAGKYIYGVRPRLQPQLLHILLDVSAASGCRTLTISSLVRIFNETNVAVDCGILESDGKTITDIGTIEPKGAWSVPFRYVTKIWSVRVFVKPHLSQKHTRVIGSGEIKCLAAPPSIDRVYRWSNELFICEKENSTLHTATCSLVLDDFTCSCLKMIKGTVPFNPSQICKANGSYLYAQSRVLTSSNASSLQYAQLKLISPLTVVNYCGVPIFFVLLALKQVRRTGGTFEELHLVASEVISPRGRIETLSSALQGETYCSISMTGSSWSRLFRIPGVLDSSDNKAKNDTHAAAFKAISSFPFKFRSESKDVVLSLLDFQSRTATLNVSFDRKDTCEQNVGHYMNVQPRFLLRNSTSLPLLFSPQVKLIEKLPGTKSMMVRFAKSPFSASRIKQSNECCGSADMEAIHAKLNALQGQKLSEDNIDEDELQAHYYSEVSAIMVQVEGNVLRSSSAQDISLETGANTVLRVYNEATKRYHDLVVLFSQVGGSRSMEVTFVERYLVLNNTNHLLLASAVCDIATLKKSLADDNKILVAPPRSLSEFSWTAHSSVPSDSCVRLTIKTSSDNQTENFQWSGKFSLHDVSETALKISTPDASRICVLRVQVRVEAAVQVCILVTDEDVAEFPLYRIINSCARETIWFKQAFDGVKEDASAFQRGVMQSLAPGQSVCFGWDEAFFLGSPNREISVWYAPNDGTTSSDYHSTILLDQPGESQQVEIPSIIALPKAHSRVYIRWHLQGITKTMVAQDAPLNRKEKLGKQTRQLVAAHGESERASTPGLTSEVVAHFRLPNFSVSLATSTPDELLLFSGQDVDIAYANINNDHDQCEVKIGCFQLDNQLTEAIYPVVIAPILKKGSGCAGFRDDAAVLDKPKCAEVRAAHAAEPLSHDDGSVDGAKADTNSGLRGSAINRPHFFHLSILRLSYDANMDYIKYFSAMMQPARIQIDEAFLLALASFVADCISKIENNFPPKQRRLTNDASKVYFKSSDKRFETNSERRIYIETLQLHPVKVQLSVTILNHYGDTEESVTGLASLIKLPLAVTKALLSSTFSQIDSATLYLNALHLNHAFASGSFLMSTVRQHYMLQGMRQIYSLIGAADIFGNPVGLVTNLGVGVKDFFYEPAAGLVTSPQEFILGLSRGTTSLFTHSLYGAFNAASKVTGTLSEGIATLSLDRQYLANRRAQGPRKQVATHIGTGLIHGTKQFGKGIFAGVTGVISAPAQGAIHGGFPGFIEGVGKGLIGVAVKPAAGVLDLAATTAAGITATTSALDRRSGLGKEVYRRREPRLLRLTSDQRIRVYTSAEALVSRLLLTLPLKYKLHLPNELYDTHCFLPKARILVATSLRLLFLQFGSEGTFATLTTAIMSSTSIPPPLVLWSHSLSQLVGAQRTPTGIALYLGVNAFDAESNDLTATVKTHDDVATLTLSGLEELETLGTDRVLAFLVDLTKRHQRATATSYGTE</sequence>
<feature type="domain" description="Vacuolar protein sorting-associated protein 13 VPS13 adaptor binding" evidence="5">
    <location>
        <begin position="2455"/>
        <end position="2744"/>
    </location>
</feature>
<dbReference type="GO" id="GO:0006623">
    <property type="term" value="P:protein targeting to vacuole"/>
    <property type="evidence" value="ECO:0007669"/>
    <property type="project" value="TreeGrafter"/>
</dbReference>
<dbReference type="OMA" id="CNDSDER"/>
<name>A0A0P1AT12_PLAHL</name>
<dbReference type="GeneID" id="36409499"/>
<reference evidence="7" key="1">
    <citation type="submission" date="2014-09" db="EMBL/GenBank/DDBJ databases">
        <authorList>
            <person name="Sharma Rahul"/>
            <person name="Thines Marco"/>
        </authorList>
    </citation>
    <scope>NUCLEOTIDE SEQUENCE [LARGE SCALE GENOMIC DNA]</scope>
</reference>
<dbReference type="PANTHER" id="PTHR16166:SF93">
    <property type="entry name" value="INTERMEMBRANE LIPID TRANSFER PROTEIN VPS13"/>
    <property type="match status" value="1"/>
</dbReference>
<keyword evidence="2" id="KW-0813">Transport</keyword>
<feature type="domain" description="Chorein N-terminal" evidence="4">
    <location>
        <begin position="1"/>
        <end position="610"/>
    </location>
</feature>
<dbReference type="Pfam" id="PF25036">
    <property type="entry name" value="VPS13_VAB"/>
    <property type="match status" value="2"/>
</dbReference>
<dbReference type="GO" id="GO:0045053">
    <property type="term" value="P:protein retention in Golgi apparatus"/>
    <property type="evidence" value="ECO:0007669"/>
    <property type="project" value="TreeGrafter"/>
</dbReference>
<evidence type="ECO:0000313" key="6">
    <source>
        <dbReference type="EMBL" id="CEG44186.1"/>
    </source>
</evidence>
<evidence type="ECO:0000256" key="3">
    <source>
        <dbReference type="ARBA" id="ARBA00023055"/>
    </source>
</evidence>
<dbReference type="InterPro" id="IPR009543">
    <property type="entry name" value="VPS13_VAB"/>
</dbReference>
<organism evidence="6 7">
    <name type="scientific">Plasmopara halstedii</name>
    <name type="common">Downy mildew of sunflower</name>
    <dbReference type="NCBI Taxonomy" id="4781"/>
    <lineage>
        <taxon>Eukaryota</taxon>
        <taxon>Sar</taxon>
        <taxon>Stramenopiles</taxon>
        <taxon>Oomycota</taxon>
        <taxon>Peronosporomycetes</taxon>
        <taxon>Peronosporales</taxon>
        <taxon>Peronosporaceae</taxon>
        <taxon>Plasmopara</taxon>
    </lineage>
</organism>
<evidence type="ECO:0000313" key="7">
    <source>
        <dbReference type="Proteomes" id="UP000054928"/>
    </source>
</evidence>
<dbReference type="InterPro" id="IPR026854">
    <property type="entry name" value="VPS13_N"/>
</dbReference>
<evidence type="ECO:0000256" key="1">
    <source>
        <dbReference type="ARBA" id="ARBA00006545"/>
    </source>
</evidence>
<dbReference type="EMBL" id="CCYD01000810">
    <property type="protein sequence ID" value="CEG44186.1"/>
    <property type="molecule type" value="Genomic_DNA"/>
</dbReference>
<proteinExistence type="inferred from homology"/>
<evidence type="ECO:0000259" key="5">
    <source>
        <dbReference type="Pfam" id="PF25036"/>
    </source>
</evidence>
<dbReference type="GO" id="GO:0006869">
    <property type="term" value="P:lipid transport"/>
    <property type="evidence" value="ECO:0007669"/>
    <property type="project" value="UniProtKB-KW"/>
</dbReference>
<dbReference type="OrthoDB" id="428159at2759"/>
<dbReference type="PANTHER" id="PTHR16166">
    <property type="entry name" value="VACUOLAR PROTEIN SORTING-ASSOCIATED PROTEIN VPS13"/>
    <property type="match status" value="1"/>
</dbReference>
<accession>A0A0P1AT12</accession>
<comment type="similarity">
    <text evidence="1">Belongs to the VPS13 family.</text>
</comment>
<protein>
    <submittedName>
        <fullName evidence="6">Vacuolar protein sorting-associated protein</fullName>
    </submittedName>
</protein>
<dbReference type="RefSeq" id="XP_024580555.1">
    <property type="nucleotide sequence ID" value="XM_024730261.1"/>
</dbReference>